<dbReference type="GO" id="GO:0009450">
    <property type="term" value="P:gamma-aminobutyric acid catabolic process"/>
    <property type="evidence" value="ECO:0007669"/>
    <property type="project" value="InterPro"/>
</dbReference>
<dbReference type="AlphaFoldDB" id="A0A833HNG8"/>
<evidence type="ECO:0000313" key="4">
    <source>
        <dbReference type="EMBL" id="KAB3528818.1"/>
    </source>
</evidence>
<dbReference type="Gene3D" id="3.40.309.10">
    <property type="entry name" value="Aldehyde Dehydrogenase, Chain A, domain 2"/>
    <property type="match status" value="1"/>
</dbReference>
<evidence type="ECO:0000256" key="1">
    <source>
        <dbReference type="ARBA" id="ARBA00009986"/>
    </source>
</evidence>
<protein>
    <submittedName>
        <fullName evidence="4">NAD-dependent succinate-semialdehyde dehydrogenase</fullName>
    </submittedName>
</protein>
<reference evidence="4 5" key="1">
    <citation type="submission" date="2019-10" db="EMBL/GenBank/DDBJ databases">
        <title>Alkaliphilus serpentinus sp. nov. and Alkaliphilus pronyensis sp. nov., two novel anaerobic alkaliphilic species isolated from the serpentinized-hosted hydrothermal field of the Prony Bay (New Caledonia).</title>
        <authorList>
            <person name="Postec A."/>
        </authorList>
    </citation>
    <scope>NUCLEOTIDE SEQUENCE [LARGE SCALE GENOMIC DNA]</scope>
    <source>
        <strain evidence="4 5">LacT</strain>
    </source>
</reference>
<dbReference type="FunFam" id="3.40.605.10:FF:000005">
    <property type="entry name" value="Succinate-semialdehyde dehydrogenase I"/>
    <property type="match status" value="1"/>
</dbReference>
<dbReference type="Pfam" id="PF00171">
    <property type="entry name" value="Aldedh"/>
    <property type="match status" value="1"/>
</dbReference>
<comment type="similarity">
    <text evidence="1">Belongs to the aldehyde dehydrogenase family.</text>
</comment>
<dbReference type="OrthoDB" id="9762913at2"/>
<dbReference type="Proteomes" id="UP000465601">
    <property type="component" value="Unassembled WGS sequence"/>
</dbReference>
<evidence type="ECO:0000256" key="2">
    <source>
        <dbReference type="ARBA" id="ARBA00023002"/>
    </source>
</evidence>
<dbReference type="InterPro" id="IPR016162">
    <property type="entry name" value="Ald_DH_N"/>
</dbReference>
<comment type="caution">
    <text evidence="4">The sequence shown here is derived from an EMBL/GenBank/DDBJ whole genome shotgun (WGS) entry which is preliminary data.</text>
</comment>
<dbReference type="EMBL" id="WBZB01000039">
    <property type="protein sequence ID" value="KAB3528818.1"/>
    <property type="molecule type" value="Genomic_DNA"/>
</dbReference>
<name>A0A833HNG8_9FIRM</name>
<dbReference type="GO" id="GO:0004777">
    <property type="term" value="F:succinate-semialdehyde dehydrogenase (NAD+) activity"/>
    <property type="evidence" value="ECO:0007669"/>
    <property type="project" value="TreeGrafter"/>
</dbReference>
<dbReference type="FunFam" id="3.40.309.10:FF:000004">
    <property type="entry name" value="Succinate-semialdehyde dehydrogenase I"/>
    <property type="match status" value="1"/>
</dbReference>
<dbReference type="InterPro" id="IPR015590">
    <property type="entry name" value="Aldehyde_DH_dom"/>
</dbReference>
<evidence type="ECO:0000313" key="5">
    <source>
        <dbReference type="Proteomes" id="UP000465601"/>
    </source>
</evidence>
<feature type="domain" description="Aldehyde dehydrogenase" evidence="3">
    <location>
        <begin position="12"/>
        <end position="476"/>
    </location>
</feature>
<gene>
    <name evidence="4" type="ORF">F8153_10865</name>
</gene>
<dbReference type="PANTHER" id="PTHR43353">
    <property type="entry name" value="SUCCINATE-SEMIALDEHYDE DEHYDROGENASE, MITOCHONDRIAL"/>
    <property type="match status" value="1"/>
</dbReference>
<dbReference type="Gene3D" id="3.40.605.10">
    <property type="entry name" value="Aldehyde Dehydrogenase, Chain A, domain 1"/>
    <property type="match status" value="1"/>
</dbReference>
<keyword evidence="5" id="KW-1185">Reference proteome</keyword>
<keyword evidence="2" id="KW-0560">Oxidoreductase</keyword>
<dbReference type="InterPro" id="IPR016161">
    <property type="entry name" value="Ald_DH/histidinol_DH"/>
</dbReference>
<dbReference type="InterPro" id="IPR016163">
    <property type="entry name" value="Ald_DH_C"/>
</dbReference>
<evidence type="ECO:0000259" key="3">
    <source>
        <dbReference type="Pfam" id="PF00171"/>
    </source>
</evidence>
<sequence length="480" mass="52018">MKNNKMYINGCWVEAKNGKGIEVHNPATGELLGTVPMGGGTETKEAIDAADGAFKEWSQLPASARGSLLRKLYDLVMEEKEEIARIMTLEQGKPLKEAVGECIYGANFLEWYAEEAKRVYGETIPASSKEKRIMVLKQPIGVVAAVTPWNFPLAMITRKLAPALAAGCTVVLKPASQTPLTAIKFMELVEAAGFPPGVVNMVTGVSSQIGAALMEDERVKKLTFTGSTEVGKQLMKQSADTVKKVSLELGGHAPFIVFEDADIDKAVDGAVASKFRNCGQTCISSNRFYVHENILDAFLRKLVERIKDLKLGNGLVEGVEIGPLIDSNSFEKVQKHVEDALDKGGKLVYGGKGQHLGINKKGGYFMEPTVIASATGDMIIAKEETFGPIMPIISFNSEEEVIKMANNSSYGLAAYFFTQSLSRSIRVMEALEYGIIGVNDGRPSTPQAPFGGFKESGIGREGGHYGIEEFLEIKFVSIEI</sequence>
<dbReference type="CDD" id="cd07103">
    <property type="entry name" value="ALDH_F5_SSADH_GabD"/>
    <property type="match status" value="1"/>
</dbReference>
<dbReference type="SUPFAM" id="SSF53720">
    <property type="entry name" value="ALDH-like"/>
    <property type="match status" value="1"/>
</dbReference>
<dbReference type="InterPro" id="IPR010102">
    <property type="entry name" value="Succ_semiAld_DH"/>
</dbReference>
<dbReference type="FunFam" id="3.40.605.10:FF:000026">
    <property type="entry name" value="Aldehyde dehydrogenase, putative"/>
    <property type="match status" value="1"/>
</dbReference>
<organism evidence="4 5">
    <name type="scientific">Alkaliphilus serpentinus</name>
    <dbReference type="NCBI Taxonomy" id="1482731"/>
    <lineage>
        <taxon>Bacteria</taxon>
        <taxon>Bacillati</taxon>
        <taxon>Bacillota</taxon>
        <taxon>Clostridia</taxon>
        <taxon>Peptostreptococcales</taxon>
        <taxon>Natronincolaceae</taxon>
        <taxon>Alkaliphilus</taxon>
    </lineage>
</organism>
<dbReference type="PANTHER" id="PTHR43353:SF5">
    <property type="entry name" value="SUCCINATE-SEMIALDEHYDE DEHYDROGENASE, MITOCHONDRIAL"/>
    <property type="match status" value="1"/>
</dbReference>
<proteinExistence type="inferred from homology"/>
<accession>A0A833HNG8</accession>
<dbReference type="InterPro" id="IPR050740">
    <property type="entry name" value="Aldehyde_DH_Superfamily"/>
</dbReference>
<dbReference type="NCBIfam" id="TIGR01780">
    <property type="entry name" value="SSADH"/>
    <property type="match status" value="1"/>
</dbReference>
<dbReference type="RefSeq" id="WP_151866374.1">
    <property type="nucleotide sequence ID" value="NZ_WBZB01000039.1"/>
</dbReference>